<keyword evidence="1" id="KW-0472">Membrane</keyword>
<dbReference type="AlphaFoldDB" id="A0A813GHY6"/>
<dbReference type="PROSITE" id="PS51184">
    <property type="entry name" value="JMJC"/>
    <property type="match status" value="1"/>
</dbReference>
<reference evidence="3" key="1">
    <citation type="submission" date="2021-02" db="EMBL/GenBank/DDBJ databases">
        <authorList>
            <person name="Dougan E. K."/>
            <person name="Rhodes N."/>
            <person name="Thang M."/>
            <person name="Chan C."/>
        </authorList>
    </citation>
    <scope>NUCLEOTIDE SEQUENCE</scope>
</reference>
<evidence type="ECO:0000313" key="3">
    <source>
        <dbReference type="EMBL" id="CAE8624726.1"/>
    </source>
</evidence>
<feature type="non-terminal residue" evidence="3">
    <location>
        <position position="1"/>
    </location>
</feature>
<dbReference type="EMBL" id="CAJNNW010025718">
    <property type="protein sequence ID" value="CAE8678878.1"/>
    <property type="molecule type" value="Genomic_DNA"/>
</dbReference>
<dbReference type="PANTHER" id="PTHR12461">
    <property type="entry name" value="HYPOXIA-INDUCIBLE FACTOR 1 ALPHA INHIBITOR-RELATED"/>
    <property type="match status" value="1"/>
</dbReference>
<evidence type="ECO:0000259" key="2">
    <source>
        <dbReference type="PROSITE" id="PS51184"/>
    </source>
</evidence>
<protein>
    <recommendedName>
        <fullName evidence="2">JmjC domain-containing protein</fullName>
    </recommendedName>
</protein>
<comment type="caution">
    <text evidence="3">The sequence shown here is derived from an EMBL/GenBank/DDBJ whole genome shotgun (WGS) entry which is preliminary data.</text>
</comment>
<keyword evidence="1" id="KW-0812">Transmembrane</keyword>
<dbReference type="InterPro" id="IPR003347">
    <property type="entry name" value="JmjC_dom"/>
</dbReference>
<organism evidence="3 5">
    <name type="scientific">Polarella glacialis</name>
    <name type="common">Dinoflagellate</name>
    <dbReference type="NCBI Taxonomy" id="89957"/>
    <lineage>
        <taxon>Eukaryota</taxon>
        <taxon>Sar</taxon>
        <taxon>Alveolata</taxon>
        <taxon>Dinophyceae</taxon>
        <taxon>Suessiales</taxon>
        <taxon>Suessiaceae</taxon>
        <taxon>Polarella</taxon>
    </lineage>
</organism>
<sequence>ADFRAIARAEDMPVILRGAPFVDRQFSFSSLEAEIGDLALPERSSRDFFVGDQSEGKDVMENEKEGWNPQQMLFREFATCLRANSSHYLSTRSANRACKREAEELVYDDSRCSDGSDALLKALIAKSPFPKLLPEEEDLVIVFWLGSKGKNFGLHTDLFTDQYVVQNEGVKEVFLALPEDASVVAPFSFLESAKFYKSARRSVSFVDEAERAREFLSAELLPGDVLYIPPFWWHEFRTISDGPSLSTTFRIHLADNKRFYAAVDNIYQLCRAARARGSDRLARHIASYFAFSLGQQAKPTAHSVPAAMLAAGAGILLLTGFVLGRCTGLGRQQQQR</sequence>
<dbReference type="Gene3D" id="2.60.120.650">
    <property type="entry name" value="Cupin"/>
    <property type="match status" value="1"/>
</dbReference>
<feature type="transmembrane region" description="Helical" evidence="1">
    <location>
        <begin position="306"/>
        <end position="326"/>
    </location>
</feature>
<proteinExistence type="predicted"/>
<dbReference type="SUPFAM" id="SSF51197">
    <property type="entry name" value="Clavaminate synthase-like"/>
    <property type="match status" value="1"/>
</dbReference>
<evidence type="ECO:0000313" key="4">
    <source>
        <dbReference type="EMBL" id="CAE8678878.1"/>
    </source>
</evidence>
<dbReference type="InterPro" id="IPR041667">
    <property type="entry name" value="Cupin_8"/>
</dbReference>
<dbReference type="Proteomes" id="UP000654075">
    <property type="component" value="Unassembled WGS sequence"/>
</dbReference>
<dbReference type="OrthoDB" id="47172at2759"/>
<keyword evidence="1" id="KW-1133">Transmembrane helix</keyword>
<evidence type="ECO:0000256" key="1">
    <source>
        <dbReference type="SAM" id="Phobius"/>
    </source>
</evidence>
<gene>
    <name evidence="3" type="ORF">PGLA1383_LOCUS41831</name>
    <name evidence="4" type="ORF">PGLA2088_LOCUS21057</name>
</gene>
<name>A0A813GHY6_POLGL</name>
<dbReference type="PANTHER" id="PTHR12461:SF105">
    <property type="entry name" value="HYPOXIA-INDUCIBLE FACTOR 1-ALPHA INHIBITOR"/>
    <property type="match status" value="1"/>
</dbReference>
<evidence type="ECO:0000313" key="5">
    <source>
        <dbReference type="Proteomes" id="UP000654075"/>
    </source>
</evidence>
<dbReference type="Pfam" id="PF13621">
    <property type="entry name" value="Cupin_8"/>
    <property type="match status" value="1"/>
</dbReference>
<dbReference type="Proteomes" id="UP000626109">
    <property type="component" value="Unassembled WGS sequence"/>
</dbReference>
<keyword evidence="5" id="KW-1185">Reference proteome</keyword>
<feature type="domain" description="JmjC" evidence="2">
    <location>
        <begin position="116"/>
        <end position="268"/>
    </location>
</feature>
<dbReference type="EMBL" id="CAJNNV010028473">
    <property type="protein sequence ID" value="CAE8624726.1"/>
    <property type="molecule type" value="Genomic_DNA"/>
</dbReference>
<accession>A0A813GHY6</accession>